<dbReference type="RefSeq" id="WP_204415455.1">
    <property type="nucleotide sequence ID" value="NZ_JAFBED010000003.1"/>
</dbReference>
<organism evidence="2 3">
    <name type="scientific">Sutcliffiella tianshenii</name>
    <dbReference type="NCBI Taxonomy" id="1463404"/>
    <lineage>
        <taxon>Bacteria</taxon>
        <taxon>Bacillati</taxon>
        <taxon>Bacillota</taxon>
        <taxon>Bacilli</taxon>
        <taxon>Bacillales</taxon>
        <taxon>Bacillaceae</taxon>
        <taxon>Sutcliffiella</taxon>
    </lineage>
</organism>
<evidence type="ECO:0000313" key="3">
    <source>
        <dbReference type="Proteomes" id="UP000737402"/>
    </source>
</evidence>
<proteinExistence type="predicted"/>
<evidence type="ECO:0000313" key="2">
    <source>
        <dbReference type="EMBL" id="MBM7620091.1"/>
    </source>
</evidence>
<feature type="transmembrane region" description="Helical" evidence="1">
    <location>
        <begin position="7"/>
        <end position="27"/>
    </location>
</feature>
<accession>A0ABS2NZN1</accession>
<name>A0ABS2NZN1_9BACI</name>
<dbReference type="EMBL" id="JAFBED010000003">
    <property type="protein sequence ID" value="MBM7620091.1"/>
    <property type="molecule type" value="Genomic_DNA"/>
</dbReference>
<keyword evidence="3" id="KW-1185">Reference proteome</keyword>
<keyword evidence="1" id="KW-0472">Membrane</keyword>
<evidence type="ECO:0000256" key="1">
    <source>
        <dbReference type="SAM" id="Phobius"/>
    </source>
</evidence>
<reference evidence="2 3" key="1">
    <citation type="submission" date="2021-01" db="EMBL/GenBank/DDBJ databases">
        <title>Genomic Encyclopedia of Type Strains, Phase IV (KMG-IV): sequencing the most valuable type-strain genomes for metagenomic binning, comparative biology and taxonomic classification.</title>
        <authorList>
            <person name="Goeker M."/>
        </authorList>
    </citation>
    <scope>NUCLEOTIDE SEQUENCE [LARGE SCALE GENOMIC DNA]</scope>
    <source>
        <strain evidence="2 3">DSM 25879</strain>
    </source>
</reference>
<keyword evidence="1" id="KW-0812">Transmembrane</keyword>
<sequence length="59" mass="6901">MRRHKHLHLIVFLAMLLVVMLIVNVILHVRIYVVYSSGVGPFFFTGLIILTMVALYFKR</sequence>
<dbReference type="Proteomes" id="UP000737402">
    <property type="component" value="Unassembled WGS sequence"/>
</dbReference>
<keyword evidence="1" id="KW-1133">Transmembrane helix</keyword>
<gene>
    <name evidence="2" type="ORF">JOC95_001943</name>
</gene>
<protein>
    <submittedName>
        <fullName evidence="2">Uncharacterized protein</fullName>
    </submittedName>
</protein>
<comment type="caution">
    <text evidence="2">The sequence shown here is derived from an EMBL/GenBank/DDBJ whole genome shotgun (WGS) entry which is preliminary data.</text>
</comment>
<feature type="transmembrane region" description="Helical" evidence="1">
    <location>
        <begin position="33"/>
        <end position="57"/>
    </location>
</feature>